<dbReference type="Proteomes" id="UP000095192">
    <property type="component" value="Unassembled WGS sequence"/>
</dbReference>
<evidence type="ECO:0008006" key="4">
    <source>
        <dbReference type="Google" id="ProtNLM"/>
    </source>
</evidence>
<dbReference type="InParanoid" id="A0A1D3D7J3"/>
<organism evidence="2 3">
    <name type="scientific">Cyclospora cayetanensis</name>
    <dbReference type="NCBI Taxonomy" id="88456"/>
    <lineage>
        <taxon>Eukaryota</taxon>
        <taxon>Sar</taxon>
        <taxon>Alveolata</taxon>
        <taxon>Apicomplexa</taxon>
        <taxon>Conoidasida</taxon>
        <taxon>Coccidia</taxon>
        <taxon>Eucoccidiorida</taxon>
        <taxon>Eimeriorina</taxon>
        <taxon>Eimeriidae</taxon>
        <taxon>Cyclospora</taxon>
    </lineage>
</organism>
<feature type="region of interest" description="Disordered" evidence="1">
    <location>
        <begin position="61"/>
        <end position="82"/>
    </location>
</feature>
<dbReference type="InterPro" id="IPR038765">
    <property type="entry name" value="Papain-like_cys_pep_sf"/>
</dbReference>
<dbReference type="EMBL" id="JROU02000405">
    <property type="protein sequence ID" value="OEH79380.1"/>
    <property type="molecule type" value="Genomic_DNA"/>
</dbReference>
<feature type="region of interest" description="Disordered" evidence="1">
    <location>
        <begin position="1"/>
        <end position="36"/>
    </location>
</feature>
<gene>
    <name evidence="2" type="ORF">cyc_06173</name>
</gene>
<evidence type="ECO:0000313" key="2">
    <source>
        <dbReference type="EMBL" id="OEH79380.1"/>
    </source>
</evidence>
<dbReference type="VEuPathDB" id="ToxoDB:cyc_06173"/>
<feature type="region of interest" description="Disordered" evidence="1">
    <location>
        <begin position="208"/>
        <end position="295"/>
    </location>
</feature>
<proteinExistence type="predicted"/>
<evidence type="ECO:0000256" key="1">
    <source>
        <dbReference type="SAM" id="MobiDB-lite"/>
    </source>
</evidence>
<accession>A0A1D3D7J3</accession>
<evidence type="ECO:0000313" key="3">
    <source>
        <dbReference type="Proteomes" id="UP000095192"/>
    </source>
</evidence>
<reference evidence="2 3" key="1">
    <citation type="journal article" date="2016" name="BMC Genomics">
        <title>Comparative genomics reveals Cyclospora cayetanensis possesses coccidia-like metabolism and invasion components but unique surface antigens.</title>
        <authorList>
            <person name="Liu S."/>
            <person name="Wang L."/>
            <person name="Zheng H."/>
            <person name="Xu Z."/>
            <person name="Roellig D.M."/>
            <person name="Li N."/>
            <person name="Frace M.A."/>
            <person name="Tang K."/>
            <person name="Arrowood M.J."/>
            <person name="Moss D.M."/>
            <person name="Zhang L."/>
            <person name="Feng Y."/>
            <person name="Xiao L."/>
        </authorList>
    </citation>
    <scope>NUCLEOTIDE SEQUENCE [LARGE SCALE GENOMIC DNA]</scope>
    <source>
        <strain evidence="2 3">CHN_HEN01</strain>
    </source>
</reference>
<comment type="caution">
    <text evidence="2">The sequence shown here is derived from an EMBL/GenBank/DDBJ whole genome shotgun (WGS) entry which is preliminary data.</text>
</comment>
<name>A0A1D3D7J3_9EIME</name>
<dbReference type="AlphaFoldDB" id="A0A1D3D7J3"/>
<sequence>MVRHGSSPEHGGFSVKTGTPEDGARTDAGTPVGFQDSFPLGFGNATGVDDRYNMVVVSYPDTSQSASSSTRRRKRERDSSRGSWTKHIGVIAALAALALLASPRQGGIPELLRRVSQGTRSFYGAGACAEVELGRPTSRSWISKEATNFHFHGQLVSRLQGKHLPSRDARASVSYGDVAGVEQQAYGYSTTEGGRERLTPTQLQEEFAKKAETARAPAGAPPPYGRADGVQRGDRPEKVPSEETFKPEKDSDRARGGLPERPPSQPKETPPRPTEPAVSVKPQSPPVEEAKARAPEIKPPAEKAPALISLLKAKKFAKPFVVGEDEFNQYSDLLTTGHPDDILELRGALLYRAHLIDFLPGRDLDASVLHIYTEMVKKHIEKRVEQKLQKPVAFISPVEIASKWSSYFYDRKAPELEQGLITKCQQATKVMFVMPVPLWNHEEKKHSGATGHFLLVIIDREHQALFIVDSLPHHKGFYEPIYNFVQHIAEQLHDPSEGLFQGYKVSADGPEPGFPLQIEAYGPTKNMVNQGFFEQSFPAVVVPLNVDITPDVLVHSYLSWGESFWCCYE</sequence>
<feature type="compositionally biased region" description="Basic and acidic residues" evidence="1">
    <location>
        <begin position="229"/>
        <end position="255"/>
    </location>
</feature>
<keyword evidence="3" id="KW-1185">Reference proteome</keyword>
<protein>
    <recommendedName>
        <fullName evidence="4">Ubiquitin-like protease family profile domain-containing protein</fullName>
    </recommendedName>
</protein>
<dbReference type="SUPFAM" id="SSF54001">
    <property type="entry name" value="Cysteine proteinases"/>
    <property type="match status" value="1"/>
</dbReference>